<evidence type="ECO:0000313" key="2">
    <source>
        <dbReference type="EMBL" id="RVW27914.1"/>
    </source>
</evidence>
<keyword evidence="1" id="KW-0472">Membrane</keyword>
<protein>
    <submittedName>
        <fullName evidence="2">Uncharacterized protein</fullName>
    </submittedName>
</protein>
<feature type="transmembrane region" description="Helical" evidence="1">
    <location>
        <begin position="199"/>
        <end position="220"/>
    </location>
</feature>
<dbReference type="AlphaFoldDB" id="A0A438CXI6"/>
<comment type="caution">
    <text evidence="2">The sequence shown here is derived from an EMBL/GenBank/DDBJ whole genome shotgun (WGS) entry which is preliminary data.</text>
</comment>
<dbReference type="Proteomes" id="UP000288805">
    <property type="component" value="Unassembled WGS sequence"/>
</dbReference>
<keyword evidence="1" id="KW-1133">Transmembrane helix</keyword>
<evidence type="ECO:0000256" key="1">
    <source>
        <dbReference type="SAM" id="Phobius"/>
    </source>
</evidence>
<keyword evidence="1" id="KW-0812">Transmembrane</keyword>
<name>A0A438CXI6_VITVI</name>
<accession>A0A438CXI6</accession>
<dbReference type="EMBL" id="QGNW01001932">
    <property type="protein sequence ID" value="RVW27914.1"/>
    <property type="molecule type" value="Genomic_DNA"/>
</dbReference>
<gene>
    <name evidence="2" type="ORF">CK203_084959</name>
</gene>
<sequence>MEASFAAQKKELEEEYQQQADEMYFFSTTAAFPIGLEFSCSGFSSVFKNLSEDQRSAFEAPGPCLTVVVRIVGSPIFVGMTASIPYARAKGVFHVGRPGVFDKSTRRRFRIEIPESDAIKLRTVISYNSLRDSKAADDVLPYELGDIFVLDAGAPEIGPVKDRLYKCPPIRVKRVACTRVLCACLGSSGRVPVRKIPYYVFRPLLAVCLVCLNGIASGGFRDERVGLHMYRQ</sequence>
<proteinExistence type="predicted"/>
<reference evidence="2 3" key="1">
    <citation type="journal article" date="2018" name="PLoS Genet.">
        <title>Population sequencing reveals clonal diversity and ancestral inbreeding in the grapevine cultivar Chardonnay.</title>
        <authorList>
            <person name="Roach M.J."/>
            <person name="Johnson D.L."/>
            <person name="Bohlmann J."/>
            <person name="van Vuuren H.J."/>
            <person name="Jones S.J."/>
            <person name="Pretorius I.S."/>
            <person name="Schmidt S.A."/>
            <person name="Borneman A.R."/>
        </authorList>
    </citation>
    <scope>NUCLEOTIDE SEQUENCE [LARGE SCALE GENOMIC DNA]</scope>
    <source>
        <strain evidence="3">cv. Chardonnay</strain>
        <tissue evidence="2">Leaf</tissue>
    </source>
</reference>
<evidence type="ECO:0000313" key="3">
    <source>
        <dbReference type="Proteomes" id="UP000288805"/>
    </source>
</evidence>
<organism evidence="2 3">
    <name type="scientific">Vitis vinifera</name>
    <name type="common">Grape</name>
    <dbReference type="NCBI Taxonomy" id="29760"/>
    <lineage>
        <taxon>Eukaryota</taxon>
        <taxon>Viridiplantae</taxon>
        <taxon>Streptophyta</taxon>
        <taxon>Embryophyta</taxon>
        <taxon>Tracheophyta</taxon>
        <taxon>Spermatophyta</taxon>
        <taxon>Magnoliopsida</taxon>
        <taxon>eudicotyledons</taxon>
        <taxon>Gunneridae</taxon>
        <taxon>Pentapetalae</taxon>
        <taxon>rosids</taxon>
        <taxon>Vitales</taxon>
        <taxon>Vitaceae</taxon>
        <taxon>Viteae</taxon>
        <taxon>Vitis</taxon>
    </lineage>
</organism>